<organism evidence="3 4">
    <name type="scientific">Paenibacillus albiflavus</name>
    <dbReference type="NCBI Taxonomy" id="2545760"/>
    <lineage>
        <taxon>Bacteria</taxon>
        <taxon>Bacillati</taxon>
        <taxon>Bacillota</taxon>
        <taxon>Bacilli</taxon>
        <taxon>Bacillales</taxon>
        <taxon>Paenibacillaceae</taxon>
        <taxon>Paenibacillus</taxon>
    </lineage>
</organism>
<feature type="signal peptide" evidence="2">
    <location>
        <begin position="1"/>
        <end position="20"/>
    </location>
</feature>
<gene>
    <name evidence="3" type="ORF">E0485_02130</name>
</gene>
<dbReference type="EMBL" id="SKFG01000001">
    <property type="protein sequence ID" value="TCZ81099.1"/>
    <property type="molecule type" value="Genomic_DNA"/>
</dbReference>
<evidence type="ECO:0000256" key="2">
    <source>
        <dbReference type="SAM" id="SignalP"/>
    </source>
</evidence>
<evidence type="ECO:0000313" key="4">
    <source>
        <dbReference type="Proteomes" id="UP000295418"/>
    </source>
</evidence>
<sequence>MRFKIILTLLFCLTFTVITACSTSNKSLSGKNSVVSTPQPPVNNDADEREVNNTEFVSTLYSMNINDYNKESVSKIPFYSMGKIEYITEETVKSFQEGHHPWLGHAETLISIKASNLVPASYKKDDEIKKEFIQIKKLTSESALATIKFNDNFFYEVKAESSDITGGIFFITNIDFHTHIKEE</sequence>
<dbReference type="PROSITE" id="PS51257">
    <property type="entry name" value="PROKAR_LIPOPROTEIN"/>
    <property type="match status" value="1"/>
</dbReference>
<protein>
    <recommendedName>
        <fullName evidence="5">Lipoprotein</fullName>
    </recommendedName>
</protein>
<dbReference type="Proteomes" id="UP000295418">
    <property type="component" value="Unassembled WGS sequence"/>
</dbReference>
<feature type="region of interest" description="Disordered" evidence="1">
    <location>
        <begin position="24"/>
        <end position="47"/>
    </location>
</feature>
<proteinExistence type="predicted"/>
<feature type="chain" id="PRO_5020230184" description="Lipoprotein" evidence="2">
    <location>
        <begin position="21"/>
        <end position="183"/>
    </location>
</feature>
<reference evidence="3 4" key="1">
    <citation type="submission" date="2019-03" db="EMBL/GenBank/DDBJ databases">
        <authorList>
            <person name="Kim M.K.M."/>
        </authorList>
    </citation>
    <scope>NUCLEOTIDE SEQUENCE [LARGE SCALE GENOMIC DNA]</scope>
    <source>
        <strain evidence="3 4">18JY21-1</strain>
    </source>
</reference>
<dbReference type="AlphaFoldDB" id="A0A4R4EM24"/>
<evidence type="ECO:0000256" key="1">
    <source>
        <dbReference type="SAM" id="MobiDB-lite"/>
    </source>
</evidence>
<name>A0A4R4EM24_9BACL</name>
<evidence type="ECO:0008006" key="5">
    <source>
        <dbReference type="Google" id="ProtNLM"/>
    </source>
</evidence>
<keyword evidence="2" id="KW-0732">Signal</keyword>
<feature type="compositionally biased region" description="Polar residues" evidence="1">
    <location>
        <begin position="24"/>
        <end position="37"/>
    </location>
</feature>
<evidence type="ECO:0000313" key="3">
    <source>
        <dbReference type="EMBL" id="TCZ81099.1"/>
    </source>
</evidence>
<accession>A0A4R4EM24</accession>
<keyword evidence="4" id="KW-1185">Reference proteome</keyword>
<dbReference type="RefSeq" id="WP_132416056.1">
    <property type="nucleotide sequence ID" value="NZ_SKFG01000001.1"/>
</dbReference>
<dbReference type="OrthoDB" id="2661588at2"/>
<comment type="caution">
    <text evidence="3">The sequence shown here is derived from an EMBL/GenBank/DDBJ whole genome shotgun (WGS) entry which is preliminary data.</text>
</comment>